<accession>A0ACB7W185</accession>
<evidence type="ECO:0000313" key="1">
    <source>
        <dbReference type="EMBL" id="KAH7681355.1"/>
    </source>
</evidence>
<comment type="caution">
    <text evidence="1">The sequence shown here is derived from an EMBL/GenBank/DDBJ whole genome shotgun (WGS) entry which is preliminary data.</text>
</comment>
<organism evidence="1 2">
    <name type="scientific">Dioscorea alata</name>
    <name type="common">Purple yam</name>
    <dbReference type="NCBI Taxonomy" id="55571"/>
    <lineage>
        <taxon>Eukaryota</taxon>
        <taxon>Viridiplantae</taxon>
        <taxon>Streptophyta</taxon>
        <taxon>Embryophyta</taxon>
        <taxon>Tracheophyta</taxon>
        <taxon>Spermatophyta</taxon>
        <taxon>Magnoliopsida</taxon>
        <taxon>Liliopsida</taxon>
        <taxon>Dioscoreales</taxon>
        <taxon>Dioscoreaceae</taxon>
        <taxon>Dioscorea</taxon>
    </lineage>
</organism>
<keyword evidence="2" id="KW-1185">Reference proteome</keyword>
<name>A0ACB7W185_DIOAL</name>
<sequence length="195" mass="21948">MKQALGIVLAISALVLFLVPAPASASLIAPFLNRHDALLSDPFSDPFRVLEHIPFGLDRDDVLAVSPARADWKETPDSHLITIDVPGLKKDELKIEITENRVLRISGERKKEEEKKDDQWHCVERLHGRFWRQFRLPENVDLDSISAKLDDGVLYVTLKKLAPEKIKGPRVVDIAAKTTTAQEGEDVEKSKKVEL</sequence>
<gene>
    <name evidence="1" type="ORF">IHE45_05G053100</name>
</gene>
<dbReference type="Proteomes" id="UP000827976">
    <property type="component" value="Chromosome 5"/>
</dbReference>
<proteinExistence type="predicted"/>
<reference evidence="2" key="1">
    <citation type="journal article" date="2022" name="Nat. Commun.">
        <title>Chromosome evolution and the genetic basis of agronomically important traits in greater yam.</title>
        <authorList>
            <person name="Bredeson J.V."/>
            <person name="Lyons J.B."/>
            <person name="Oniyinde I.O."/>
            <person name="Okereke N.R."/>
            <person name="Kolade O."/>
            <person name="Nnabue I."/>
            <person name="Nwadili C.O."/>
            <person name="Hribova E."/>
            <person name="Parker M."/>
            <person name="Nwogha J."/>
            <person name="Shu S."/>
            <person name="Carlson J."/>
            <person name="Kariba R."/>
            <person name="Muthemba S."/>
            <person name="Knop K."/>
            <person name="Barton G.J."/>
            <person name="Sherwood A.V."/>
            <person name="Lopez-Montes A."/>
            <person name="Asiedu R."/>
            <person name="Jamnadass R."/>
            <person name="Muchugi A."/>
            <person name="Goodstein D."/>
            <person name="Egesi C.N."/>
            <person name="Featherston J."/>
            <person name="Asfaw A."/>
            <person name="Simpson G.G."/>
            <person name="Dolezel J."/>
            <person name="Hendre P.S."/>
            <person name="Van Deynze A."/>
            <person name="Kumar P.L."/>
            <person name="Obidiegwu J.E."/>
            <person name="Bhattacharjee R."/>
            <person name="Rokhsar D.S."/>
        </authorList>
    </citation>
    <scope>NUCLEOTIDE SEQUENCE [LARGE SCALE GENOMIC DNA]</scope>
    <source>
        <strain evidence="2">cv. TDa95/00328</strain>
    </source>
</reference>
<evidence type="ECO:0000313" key="2">
    <source>
        <dbReference type="Proteomes" id="UP000827976"/>
    </source>
</evidence>
<protein>
    <submittedName>
        <fullName evidence="1">HSP20 family protein</fullName>
    </submittedName>
</protein>
<dbReference type="EMBL" id="CM037015">
    <property type="protein sequence ID" value="KAH7681355.1"/>
    <property type="molecule type" value="Genomic_DNA"/>
</dbReference>